<keyword evidence="2" id="KW-1185">Reference proteome</keyword>
<protein>
    <submittedName>
        <fullName evidence="1">Uncharacterized protein</fullName>
    </submittedName>
</protein>
<reference evidence="1 2" key="1">
    <citation type="submission" date="2020-04" db="EMBL/GenBank/DDBJ databases">
        <authorList>
            <person name="Basu S."/>
            <person name="Maruthanayagam V."/>
            <person name="Chakraborty S."/>
            <person name="Pramanik A."/>
            <person name="Mukherjee J."/>
            <person name="Brink B."/>
        </authorList>
    </citation>
    <scope>NUCLEOTIDE SEQUENCE [LARGE SCALE GENOMIC DNA]</scope>
    <source>
        <strain evidence="1 2">AP17</strain>
    </source>
</reference>
<evidence type="ECO:0000313" key="2">
    <source>
        <dbReference type="Proteomes" id="UP000500857"/>
    </source>
</evidence>
<accession>A0A6H1U641</accession>
<dbReference type="KEGG" id="oxy:HCG48_05745"/>
<proteinExistence type="predicted"/>
<dbReference type="AlphaFoldDB" id="A0A6H1U641"/>
<organism evidence="1 2">
    <name type="scientific">Oxynema aestuarii AP17</name>
    <dbReference type="NCBI Taxonomy" id="2064643"/>
    <lineage>
        <taxon>Bacteria</taxon>
        <taxon>Bacillati</taxon>
        <taxon>Cyanobacteriota</taxon>
        <taxon>Cyanophyceae</taxon>
        <taxon>Oscillatoriophycideae</taxon>
        <taxon>Oscillatoriales</taxon>
        <taxon>Oscillatoriaceae</taxon>
        <taxon>Oxynema</taxon>
        <taxon>Oxynema aestuarii</taxon>
    </lineage>
</organism>
<name>A0A6H1U641_9CYAN</name>
<gene>
    <name evidence="1" type="ORF">HCG48_05745</name>
</gene>
<dbReference type="Proteomes" id="UP000500857">
    <property type="component" value="Chromosome"/>
</dbReference>
<dbReference type="EMBL" id="CP051167">
    <property type="protein sequence ID" value="QIZ73620.1"/>
    <property type="molecule type" value="Genomic_DNA"/>
</dbReference>
<evidence type="ECO:0000313" key="1">
    <source>
        <dbReference type="EMBL" id="QIZ73620.1"/>
    </source>
</evidence>
<sequence length="311" mass="35999">MDIEMVLNELSLQTLAPDIPTAKQWMSNFIQTLRKATSSGVKRVVRTQDDMNGLQLAPEYPLAKWRNDPTVNREERSFFRLLTTKAPFWTDVAEEIKSKFDLSDVFYQGKLAPGLGFAWVSDSLAVSLLSEQIWDEYYLRLEITKLDEDNDLIEEQLEIVHASRSQHIKTHTNWIQNRIRTRVKDGVDLWQRQNELFPHLKFCQSVGPQICNLLAGDPMLTQVKKRLFDLEEASQNWKEAGFNLETLSSKATPESNSRLQNFKNKLTIQCPDRQSRLFSLHLRMTPGAWRIYFFPLTPGSIIIGYVGHKIL</sequence>